<evidence type="ECO:0000256" key="2">
    <source>
        <dbReference type="ARBA" id="ARBA00022448"/>
    </source>
</evidence>
<evidence type="ECO:0000256" key="1">
    <source>
        <dbReference type="ARBA" id="ARBA00005417"/>
    </source>
</evidence>
<evidence type="ECO:0000313" key="6">
    <source>
        <dbReference type="EMBL" id="MEM5537922.1"/>
    </source>
</evidence>
<comment type="caution">
    <text evidence="6">The sequence shown here is derived from an EMBL/GenBank/DDBJ whole genome shotgun (WGS) entry which is preliminary data.</text>
</comment>
<evidence type="ECO:0000256" key="3">
    <source>
        <dbReference type="ARBA" id="ARBA00022741"/>
    </source>
</evidence>
<keyword evidence="3" id="KW-0547">Nucleotide-binding</keyword>
<dbReference type="PROSITE" id="PS00211">
    <property type="entry name" value="ABC_TRANSPORTER_1"/>
    <property type="match status" value="1"/>
</dbReference>
<dbReference type="SMART" id="SM00382">
    <property type="entry name" value="AAA"/>
    <property type="match status" value="1"/>
</dbReference>
<dbReference type="Gene3D" id="3.40.50.300">
    <property type="entry name" value="P-loop containing nucleotide triphosphate hydrolases"/>
    <property type="match status" value="1"/>
</dbReference>
<organism evidence="6 7">
    <name type="scientific">Neptuniibacter pectenicola</name>
    <dbReference type="NCBI Taxonomy" id="1806669"/>
    <lineage>
        <taxon>Bacteria</taxon>
        <taxon>Pseudomonadati</taxon>
        <taxon>Pseudomonadota</taxon>
        <taxon>Gammaproteobacteria</taxon>
        <taxon>Oceanospirillales</taxon>
        <taxon>Oceanospirillaceae</taxon>
        <taxon>Neptuniibacter</taxon>
    </lineage>
</organism>
<dbReference type="GO" id="GO:0005524">
    <property type="term" value="F:ATP binding"/>
    <property type="evidence" value="ECO:0007669"/>
    <property type="project" value="UniProtKB-KW"/>
</dbReference>
<sequence>MFEFHVEGLALSQKQVLSALSIRVQPGETHCLLGPSGSGKTTLLNLMAGLAQENVEALGNGVKDKNYWSPNPPEIGYLFQQPRLLPWRTIMQNLLLVEPDKEVVLNLLEEVKLQDYVDYYPAKISLGMARRVALVRCLLLKPELVLMDEPLTSLDLPTAREMRVLIKRLVCDHPTRSMLYVTHDLDEALELGDSVSVLGNVPAQVIYNSRIDEVSRNELEALLKH</sequence>
<dbReference type="PROSITE" id="PS50893">
    <property type="entry name" value="ABC_TRANSPORTER_2"/>
    <property type="match status" value="1"/>
</dbReference>
<feature type="domain" description="ABC transporter" evidence="5">
    <location>
        <begin position="1"/>
        <end position="223"/>
    </location>
</feature>
<dbReference type="PANTHER" id="PTHR42788">
    <property type="entry name" value="TAURINE IMPORT ATP-BINDING PROTEIN-RELATED"/>
    <property type="match status" value="1"/>
</dbReference>
<dbReference type="InterPro" id="IPR050166">
    <property type="entry name" value="ABC_transporter_ATP-bind"/>
</dbReference>
<proteinExistence type="inferred from homology"/>
<keyword evidence="7" id="KW-1185">Reference proteome</keyword>
<evidence type="ECO:0000313" key="7">
    <source>
        <dbReference type="Proteomes" id="UP001449225"/>
    </source>
</evidence>
<dbReference type="RefSeq" id="WP_342855083.1">
    <property type="nucleotide sequence ID" value="NZ_JBBMRA010000023.1"/>
</dbReference>
<dbReference type="InterPro" id="IPR017871">
    <property type="entry name" value="ABC_transporter-like_CS"/>
</dbReference>
<dbReference type="InterPro" id="IPR003593">
    <property type="entry name" value="AAA+_ATPase"/>
</dbReference>
<dbReference type="Pfam" id="PF00005">
    <property type="entry name" value="ABC_tran"/>
    <property type="match status" value="1"/>
</dbReference>
<protein>
    <submittedName>
        <fullName evidence="6">ATP-binding cassette domain-containing protein</fullName>
    </submittedName>
</protein>
<dbReference type="InterPro" id="IPR003439">
    <property type="entry name" value="ABC_transporter-like_ATP-bd"/>
</dbReference>
<comment type="similarity">
    <text evidence="1">Belongs to the ABC transporter superfamily.</text>
</comment>
<evidence type="ECO:0000259" key="5">
    <source>
        <dbReference type="PROSITE" id="PS50893"/>
    </source>
</evidence>
<gene>
    <name evidence="6" type="ORF">WNY58_16170</name>
</gene>
<reference evidence="6 7" key="1">
    <citation type="submission" date="2024-03" db="EMBL/GenBank/DDBJ databases">
        <title>Community enrichment and isolation of bacterial strains for fucoidan degradation.</title>
        <authorList>
            <person name="Sichert A."/>
        </authorList>
    </citation>
    <scope>NUCLEOTIDE SEQUENCE [LARGE SCALE GENOMIC DNA]</scope>
    <source>
        <strain evidence="6 7">AS76</strain>
    </source>
</reference>
<dbReference type="EMBL" id="JBBMRA010000023">
    <property type="protein sequence ID" value="MEM5537922.1"/>
    <property type="molecule type" value="Genomic_DNA"/>
</dbReference>
<dbReference type="SUPFAM" id="SSF52540">
    <property type="entry name" value="P-loop containing nucleoside triphosphate hydrolases"/>
    <property type="match status" value="1"/>
</dbReference>
<keyword evidence="4 6" id="KW-0067">ATP-binding</keyword>
<keyword evidence="2" id="KW-0813">Transport</keyword>
<evidence type="ECO:0000256" key="4">
    <source>
        <dbReference type="ARBA" id="ARBA00022840"/>
    </source>
</evidence>
<dbReference type="InterPro" id="IPR027417">
    <property type="entry name" value="P-loop_NTPase"/>
</dbReference>
<name>A0ABU9TW31_9GAMM</name>
<dbReference type="Proteomes" id="UP001449225">
    <property type="component" value="Unassembled WGS sequence"/>
</dbReference>
<dbReference type="PANTHER" id="PTHR42788:SF19">
    <property type="entry name" value="ALIPHATIC SULFONATES IMPORT ATP-BINDING PROTEIN SSUB 2"/>
    <property type="match status" value="1"/>
</dbReference>
<accession>A0ABU9TW31</accession>